<dbReference type="InterPro" id="IPR058245">
    <property type="entry name" value="NreC/VraR/RcsB-like_REC"/>
</dbReference>
<protein>
    <submittedName>
        <fullName evidence="6">LuxR family two component transcriptional regulator</fullName>
    </submittedName>
</protein>
<dbReference type="InterPro" id="IPR001789">
    <property type="entry name" value="Sig_transdc_resp-reg_receiver"/>
</dbReference>
<proteinExistence type="predicted"/>
<dbReference type="GO" id="GO:0000160">
    <property type="term" value="P:phosphorelay signal transduction system"/>
    <property type="evidence" value="ECO:0007669"/>
    <property type="project" value="InterPro"/>
</dbReference>
<feature type="modified residue" description="4-aspartylphosphate" evidence="3">
    <location>
        <position position="59"/>
    </location>
</feature>
<dbReference type="SMART" id="SM00448">
    <property type="entry name" value="REC"/>
    <property type="match status" value="1"/>
</dbReference>
<comment type="caution">
    <text evidence="6">The sequence shown here is derived from an EMBL/GenBank/DDBJ whole genome shotgun (WGS) entry which is preliminary data.</text>
</comment>
<evidence type="ECO:0000256" key="1">
    <source>
        <dbReference type="ARBA" id="ARBA00022553"/>
    </source>
</evidence>
<dbReference type="PRINTS" id="PR00038">
    <property type="entry name" value="HTHLUXR"/>
</dbReference>
<dbReference type="SUPFAM" id="SSF46894">
    <property type="entry name" value="C-terminal effector domain of the bipartite response regulators"/>
    <property type="match status" value="1"/>
</dbReference>
<dbReference type="PROSITE" id="PS50110">
    <property type="entry name" value="RESPONSE_REGULATORY"/>
    <property type="match status" value="1"/>
</dbReference>
<dbReference type="InterPro" id="IPR036388">
    <property type="entry name" value="WH-like_DNA-bd_sf"/>
</dbReference>
<dbReference type="InterPro" id="IPR039420">
    <property type="entry name" value="WalR-like"/>
</dbReference>
<dbReference type="GO" id="GO:0006355">
    <property type="term" value="P:regulation of DNA-templated transcription"/>
    <property type="evidence" value="ECO:0007669"/>
    <property type="project" value="InterPro"/>
</dbReference>
<name>A0A318I9R4_BURPY</name>
<keyword evidence="1 3" id="KW-0597">Phosphoprotein</keyword>
<evidence type="ECO:0000313" key="6">
    <source>
        <dbReference type="EMBL" id="PXX26215.1"/>
    </source>
</evidence>
<dbReference type="RefSeq" id="WP_072435825.1">
    <property type="nucleotide sequence ID" value="NZ_QJJY01000024.1"/>
</dbReference>
<dbReference type="Proteomes" id="UP000247755">
    <property type="component" value="Unassembled WGS sequence"/>
</dbReference>
<dbReference type="PANTHER" id="PTHR43214">
    <property type="entry name" value="TWO-COMPONENT RESPONSE REGULATOR"/>
    <property type="match status" value="1"/>
</dbReference>
<feature type="domain" description="HTH luxR-type" evidence="4">
    <location>
        <begin position="147"/>
        <end position="212"/>
    </location>
</feature>
<evidence type="ECO:0000259" key="4">
    <source>
        <dbReference type="PROSITE" id="PS50043"/>
    </source>
</evidence>
<dbReference type="Gene3D" id="1.10.10.10">
    <property type="entry name" value="Winged helix-like DNA-binding domain superfamily/Winged helix DNA-binding domain"/>
    <property type="match status" value="1"/>
</dbReference>
<dbReference type="Gene3D" id="3.40.50.2300">
    <property type="match status" value="1"/>
</dbReference>
<dbReference type="InterPro" id="IPR000792">
    <property type="entry name" value="Tscrpt_reg_LuxR_C"/>
</dbReference>
<organism evidence="6 7">
    <name type="scientific">Burkholderia pyrrocinia</name>
    <name type="common">Pseudomonas pyrrocinia</name>
    <dbReference type="NCBI Taxonomy" id="60550"/>
    <lineage>
        <taxon>Bacteria</taxon>
        <taxon>Pseudomonadati</taxon>
        <taxon>Pseudomonadota</taxon>
        <taxon>Betaproteobacteria</taxon>
        <taxon>Burkholderiales</taxon>
        <taxon>Burkholderiaceae</taxon>
        <taxon>Burkholderia</taxon>
        <taxon>Burkholderia cepacia complex</taxon>
    </lineage>
</organism>
<evidence type="ECO:0000313" key="7">
    <source>
        <dbReference type="Proteomes" id="UP000247755"/>
    </source>
</evidence>
<dbReference type="InterPro" id="IPR011006">
    <property type="entry name" value="CheY-like_superfamily"/>
</dbReference>
<sequence>MPRTFPIRIVIADDHPAVVIGARYELSSTNTLSVVASASNSTELMETLANHPCDVLVSDYAMPGTEYGDGLALFTAILKRYPNLRIVVMTMMENAVALRALLDLGIACVVSKSDMTSHLTMAIHAAYTNGRYLSPSMDRILRAAGNTGGKAPALSARELEVIRLFASGLSVNDIAEQLSRSKKTISTQKSSAMQKLGIERDVDLVRYAISCGLVSDYGYATPLPAVNESPH</sequence>
<evidence type="ECO:0000256" key="3">
    <source>
        <dbReference type="PROSITE-ProRule" id="PRU00169"/>
    </source>
</evidence>
<gene>
    <name evidence="6" type="ORF">NA66_102456</name>
</gene>
<dbReference type="PROSITE" id="PS50043">
    <property type="entry name" value="HTH_LUXR_2"/>
    <property type="match status" value="1"/>
</dbReference>
<evidence type="ECO:0000256" key="2">
    <source>
        <dbReference type="ARBA" id="ARBA00023125"/>
    </source>
</evidence>
<reference evidence="6 7" key="1">
    <citation type="submission" date="2018-05" db="EMBL/GenBank/DDBJ databases">
        <title>Comparative genomics of bacterial root endophytes of switchgrass collected from native prairies over two seasons.</title>
        <authorList>
            <person name="Tang Y."/>
        </authorList>
    </citation>
    <scope>NUCLEOTIDE SEQUENCE [LARGE SCALE GENOMIC DNA]</scope>
    <source>
        <strain evidence="6 7">NFIX32</strain>
    </source>
</reference>
<dbReference type="PROSITE" id="PS00622">
    <property type="entry name" value="HTH_LUXR_1"/>
    <property type="match status" value="1"/>
</dbReference>
<dbReference type="SUPFAM" id="SSF52172">
    <property type="entry name" value="CheY-like"/>
    <property type="match status" value="1"/>
</dbReference>
<dbReference type="AlphaFoldDB" id="A0A318I9R4"/>
<dbReference type="SMART" id="SM00421">
    <property type="entry name" value="HTH_LUXR"/>
    <property type="match status" value="1"/>
</dbReference>
<keyword evidence="2" id="KW-0238">DNA-binding</keyword>
<feature type="domain" description="Response regulatory" evidence="5">
    <location>
        <begin position="8"/>
        <end position="127"/>
    </location>
</feature>
<dbReference type="Pfam" id="PF00072">
    <property type="entry name" value="Response_reg"/>
    <property type="match status" value="1"/>
</dbReference>
<evidence type="ECO:0000259" key="5">
    <source>
        <dbReference type="PROSITE" id="PS50110"/>
    </source>
</evidence>
<dbReference type="EMBL" id="QJJY01000024">
    <property type="protein sequence ID" value="PXX26215.1"/>
    <property type="molecule type" value="Genomic_DNA"/>
</dbReference>
<dbReference type="GO" id="GO:0003677">
    <property type="term" value="F:DNA binding"/>
    <property type="evidence" value="ECO:0007669"/>
    <property type="project" value="UniProtKB-KW"/>
</dbReference>
<dbReference type="PANTHER" id="PTHR43214:SF17">
    <property type="entry name" value="TRANSCRIPTIONAL REGULATORY PROTEIN RCSB"/>
    <property type="match status" value="1"/>
</dbReference>
<dbReference type="CDD" id="cd17535">
    <property type="entry name" value="REC_NarL-like"/>
    <property type="match status" value="1"/>
</dbReference>
<dbReference type="CDD" id="cd06170">
    <property type="entry name" value="LuxR_C_like"/>
    <property type="match status" value="1"/>
</dbReference>
<dbReference type="InterPro" id="IPR016032">
    <property type="entry name" value="Sig_transdc_resp-reg_C-effctor"/>
</dbReference>
<accession>A0A318I9R4</accession>
<dbReference type="Pfam" id="PF00196">
    <property type="entry name" value="GerE"/>
    <property type="match status" value="1"/>
</dbReference>